<proteinExistence type="predicted"/>
<evidence type="ECO:0000313" key="2">
    <source>
        <dbReference type="EMBL" id="WAS91067.1"/>
    </source>
</evidence>
<name>A0ABY7GVV4_9BACT</name>
<feature type="region of interest" description="Disordered" evidence="1">
    <location>
        <begin position="20"/>
        <end position="58"/>
    </location>
</feature>
<accession>A0ABY7GVV4</accession>
<dbReference type="EMBL" id="CP114040">
    <property type="protein sequence ID" value="WAS91067.1"/>
    <property type="molecule type" value="Genomic_DNA"/>
</dbReference>
<dbReference type="NCBIfam" id="NF033768">
    <property type="entry name" value="myxo_SS_tail"/>
    <property type="match status" value="1"/>
</dbReference>
<evidence type="ECO:0000256" key="1">
    <source>
        <dbReference type="SAM" id="MobiDB-lite"/>
    </source>
</evidence>
<organism evidence="2 3">
    <name type="scientific">Nannocystis punicea</name>
    <dbReference type="NCBI Taxonomy" id="2995304"/>
    <lineage>
        <taxon>Bacteria</taxon>
        <taxon>Pseudomonadati</taxon>
        <taxon>Myxococcota</taxon>
        <taxon>Polyangia</taxon>
        <taxon>Nannocystales</taxon>
        <taxon>Nannocystaceae</taxon>
        <taxon>Nannocystis</taxon>
    </lineage>
</organism>
<gene>
    <name evidence="2" type="ORF">O0S08_33180</name>
</gene>
<feature type="compositionally biased region" description="Low complexity" evidence="1">
    <location>
        <begin position="27"/>
        <end position="48"/>
    </location>
</feature>
<keyword evidence="3" id="KW-1185">Reference proteome</keyword>
<reference evidence="2" key="1">
    <citation type="submission" date="2022-11" db="EMBL/GenBank/DDBJ databases">
        <title>Minimal conservation of predation-associated metabolite biosynthetic gene clusters underscores biosynthetic potential of Myxococcota including descriptions for ten novel species: Archangium lansinium sp. nov., Myxococcus landrumus sp. nov., Nannocystis bai.</title>
        <authorList>
            <person name="Ahearne A."/>
            <person name="Stevens C."/>
            <person name="Dowd S."/>
        </authorList>
    </citation>
    <scope>NUCLEOTIDE SEQUENCE</scope>
    <source>
        <strain evidence="2">Fl3</strain>
    </source>
</reference>
<sequence>MPSPSLRLALASALLLHPGCKKEAESTPPAAADAGEQAATGESEAPAAAEEESPYLDVSNFNRKVEENVGEIVACYNETAGKAPDAPTGRVKATIVVDGDGKVKKATFDPQRSTLKHDGLFACMQAKIAGWKFNITLNGSDSPMPYTFDLTSGALLP</sequence>
<protein>
    <submittedName>
        <fullName evidence="2">AgmX/PglI C-terminal domain-containing protein</fullName>
    </submittedName>
</protein>
<evidence type="ECO:0000313" key="3">
    <source>
        <dbReference type="Proteomes" id="UP001164459"/>
    </source>
</evidence>
<dbReference type="Proteomes" id="UP001164459">
    <property type="component" value="Chromosome"/>
</dbReference>
<dbReference type="InterPro" id="IPR049806">
    <property type="entry name" value="MasK-like_C"/>
</dbReference>
<dbReference type="RefSeq" id="WP_269033431.1">
    <property type="nucleotide sequence ID" value="NZ_CP114040.1"/>
</dbReference>